<dbReference type="RefSeq" id="WP_332520247.1">
    <property type="nucleotide sequence ID" value="NZ_JANRHA010000009.1"/>
</dbReference>
<protein>
    <submittedName>
        <fullName evidence="3">Lipase family protein</fullName>
    </submittedName>
</protein>
<dbReference type="EMBL" id="JANRHA010000009">
    <property type="protein sequence ID" value="MDG3015777.1"/>
    <property type="molecule type" value="Genomic_DNA"/>
</dbReference>
<dbReference type="Gene3D" id="3.40.50.1820">
    <property type="entry name" value="alpha/beta hydrolase"/>
    <property type="match status" value="1"/>
</dbReference>
<dbReference type="PANTHER" id="PTHR32015">
    <property type="entry name" value="FASTING INDUCED LIPASE"/>
    <property type="match status" value="1"/>
</dbReference>
<dbReference type="GO" id="GO:0016298">
    <property type="term" value="F:lipase activity"/>
    <property type="evidence" value="ECO:0007669"/>
    <property type="project" value="TreeGrafter"/>
</dbReference>
<evidence type="ECO:0000259" key="2">
    <source>
        <dbReference type="Pfam" id="PF00561"/>
    </source>
</evidence>
<comment type="caution">
    <text evidence="3">The sequence shown here is derived from an EMBL/GenBank/DDBJ whole genome shotgun (WGS) entry which is preliminary data.</text>
</comment>
<dbReference type="InterPro" id="IPR000073">
    <property type="entry name" value="AB_hydrolase_1"/>
</dbReference>
<dbReference type="Pfam" id="PF00561">
    <property type="entry name" value="Abhydrolase_1"/>
    <property type="match status" value="1"/>
</dbReference>
<dbReference type="InterPro" id="IPR002918">
    <property type="entry name" value="Lipase_EstA/Esterase_EstB"/>
</dbReference>
<organism evidence="3 4">
    <name type="scientific">Speluncibacter jeojiensis</name>
    <dbReference type="NCBI Taxonomy" id="2710754"/>
    <lineage>
        <taxon>Bacteria</taxon>
        <taxon>Bacillati</taxon>
        <taxon>Actinomycetota</taxon>
        <taxon>Actinomycetes</taxon>
        <taxon>Mycobacteriales</taxon>
        <taxon>Speluncibacteraceae</taxon>
        <taxon>Speluncibacter</taxon>
    </lineage>
</organism>
<proteinExistence type="predicted"/>
<dbReference type="InterPro" id="IPR029058">
    <property type="entry name" value="AB_hydrolase_fold"/>
</dbReference>
<evidence type="ECO:0000256" key="1">
    <source>
        <dbReference type="SAM" id="SignalP"/>
    </source>
</evidence>
<dbReference type="SUPFAM" id="SSF53474">
    <property type="entry name" value="alpha/beta-Hydrolases"/>
    <property type="match status" value="1"/>
</dbReference>
<dbReference type="AlphaFoldDB" id="A0A9X4M422"/>
<feature type="signal peptide" evidence="1">
    <location>
        <begin position="1"/>
        <end position="25"/>
    </location>
</feature>
<evidence type="ECO:0000313" key="4">
    <source>
        <dbReference type="Proteomes" id="UP001152755"/>
    </source>
</evidence>
<reference evidence="3" key="1">
    <citation type="submission" date="2022-08" db="EMBL/GenBank/DDBJ databases">
        <title>Genome analysis of Corynebacteriales strain.</title>
        <authorList>
            <person name="Lee S.D."/>
        </authorList>
    </citation>
    <scope>NUCLEOTIDE SEQUENCE</scope>
    <source>
        <strain evidence="3">D3-21</strain>
    </source>
</reference>
<feature type="chain" id="PRO_5040763367" evidence="1">
    <location>
        <begin position="26"/>
        <end position="313"/>
    </location>
</feature>
<feature type="domain" description="AB hydrolase-1" evidence="2">
    <location>
        <begin position="68"/>
        <end position="173"/>
    </location>
</feature>
<name>A0A9X4M422_9ACTN</name>
<keyword evidence="1" id="KW-0732">Signal</keyword>
<accession>A0A9X4M422</accession>
<dbReference type="GO" id="GO:0016042">
    <property type="term" value="P:lipid catabolic process"/>
    <property type="evidence" value="ECO:0007669"/>
    <property type="project" value="InterPro"/>
</dbReference>
<dbReference type="PANTHER" id="PTHR32015:SF1">
    <property type="entry name" value="LIPASE"/>
    <property type="match status" value="1"/>
</dbReference>
<sequence length="313" mass="32240">MFRTSAVTVAVLAGVLLGGALPAAAAPAPPSIPYSYLAGLAAQAVSPGQAPPGADDWSCRPTSAHPDPVILLHGFVSTGALTWQTLSPLLAGHGYCVFTLDYGVDPVTGVGGLGRIDDSADQLADFIGRVRSATGAARVDLVGHSEGATMPFAYLARHDGVEHAVRRYVSLAALDRGTTQDGLAPLIRAALAVPGVGAPVTEHCGPCSELLAGSQFLVDLDPHGWRYPDIAFTNIVTRDDEIATPYTTGLLDGPNVTNIVVQERCPADHADHLELPSDPVATALVLTALDPDHPATPTCRAVLPVVGPPPALS</sequence>
<keyword evidence="4" id="KW-1185">Reference proteome</keyword>
<dbReference type="Proteomes" id="UP001152755">
    <property type="component" value="Unassembled WGS sequence"/>
</dbReference>
<gene>
    <name evidence="3" type="ORF">NVS88_14540</name>
</gene>
<evidence type="ECO:0000313" key="3">
    <source>
        <dbReference type="EMBL" id="MDG3015777.1"/>
    </source>
</evidence>